<dbReference type="InterPro" id="IPR036196">
    <property type="entry name" value="Ptyr_pPase_sf"/>
</dbReference>
<comment type="caution">
    <text evidence="2">The sequence shown here is derived from an EMBL/GenBank/DDBJ whole genome shotgun (WGS) entry which is preliminary data.</text>
</comment>
<reference evidence="2 3" key="1">
    <citation type="submission" date="2015-02" db="EMBL/GenBank/DDBJ databases">
        <title>Draft genome sequences of ten Microbacterium spp. with emphasis on heavy metal contaminated environments.</title>
        <authorList>
            <person name="Corretto E."/>
        </authorList>
    </citation>
    <scope>NUCLEOTIDE SEQUENCE [LARGE SCALE GENOMIC DNA]</scope>
    <source>
        <strain evidence="2 3">BEL4b</strain>
    </source>
</reference>
<dbReference type="PATRIC" id="fig|82380.11.peg.1587"/>
<protein>
    <submittedName>
        <fullName evidence="2">Low molecular weight protein-tyrosine-phosphatase YwlE</fullName>
        <ecNumber evidence="2">3.1.3.48</ecNumber>
    </submittedName>
</protein>
<gene>
    <name evidence="2" type="primary">ywlE</name>
    <name evidence="2" type="ORF">RS83_01548</name>
</gene>
<name>A0A0F0LD97_9MICO</name>
<evidence type="ECO:0000259" key="1">
    <source>
        <dbReference type="SMART" id="SM00226"/>
    </source>
</evidence>
<dbReference type="OrthoDB" id="9784339at2"/>
<dbReference type="Gene3D" id="3.40.50.2300">
    <property type="match status" value="1"/>
</dbReference>
<feature type="domain" description="Phosphotyrosine protein phosphatase I" evidence="1">
    <location>
        <begin position="3"/>
        <end position="139"/>
    </location>
</feature>
<evidence type="ECO:0000313" key="2">
    <source>
        <dbReference type="EMBL" id="KJL29531.1"/>
    </source>
</evidence>
<dbReference type="Proteomes" id="UP000033640">
    <property type="component" value="Unassembled WGS sequence"/>
</dbReference>
<keyword evidence="2" id="KW-0378">Hydrolase</keyword>
<dbReference type="InterPro" id="IPR023485">
    <property type="entry name" value="Ptyr_pPase"/>
</dbReference>
<dbReference type="AlphaFoldDB" id="A0A0F0LD97"/>
<dbReference type="GO" id="GO:0004725">
    <property type="term" value="F:protein tyrosine phosphatase activity"/>
    <property type="evidence" value="ECO:0007669"/>
    <property type="project" value="UniProtKB-EC"/>
</dbReference>
<sequence>MTGRVLFVCAQNICRSPLMAAAFEDELGADASRWVVGSAGTEASPGRRACRYSVEVVVTALGHLSTPLTMADLDAADLVIAASLAERSLIVRKSPSARSRTFTLREALLLGEQQVSAASLAEYADVLDSRRGTLDLPTQRSLPWRRETGHPLDVVDVHHLGIRTHRRGLQKAAADTRTLARRLQQGIAPRS</sequence>
<dbReference type="SMART" id="SM00226">
    <property type="entry name" value="LMWPc"/>
    <property type="match status" value="1"/>
</dbReference>
<organism evidence="2 3">
    <name type="scientific">Microbacterium oxydans</name>
    <dbReference type="NCBI Taxonomy" id="82380"/>
    <lineage>
        <taxon>Bacteria</taxon>
        <taxon>Bacillati</taxon>
        <taxon>Actinomycetota</taxon>
        <taxon>Actinomycetes</taxon>
        <taxon>Micrococcales</taxon>
        <taxon>Microbacteriaceae</taxon>
        <taxon>Microbacterium</taxon>
    </lineage>
</organism>
<dbReference type="RefSeq" id="WP_045278947.1">
    <property type="nucleotide sequence ID" value="NZ_JYIW01000023.1"/>
</dbReference>
<dbReference type="SUPFAM" id="SSF52788">
    <property type="entry name" value="Phosphotyrosine protein phosphatases I"/>
    <property type="match status" value="1"/>
</dbReference>
<dbReference type="EC" id="3.1.3.48" evidence="2"/>
<dbReference type="Pfam" id="PF01451">
    <property type="entry name" value="LMWPc"/>
    <property type="match status" value="1"/>
</dbReference>
<accession>A0A0F0LD97</accession>
<dbReference type="EMBL" id="JYIW01000023">
    <property type="protein sequence ID" value="KJL29531.1"/>
    <property type="molecule type" value="Genomic_DNA"/>
</dbReference>
<evidence type="ECO:0000313" key="3">
    <source>
        <dbReference type="Proteomes" id="UP000033640"/>
    </source>
</evidence>
<proteinExistence type="predicted"/>